<gene>
    <name evidence="2" type="ORF">OPV22_000322</name>
</gene>
<dbReference type="AlphaFoldDB" id="A0AAV8RT12"/>
<keyword evidence="3" id="KW-1185">Reference proteome</keyword>
<evidence type="ECO:0000256" key="1">
    <source>
        <dbReference type="SAM" id="MobiDB-lite"/>
    </source>
</evidence>
<feature type="region of interest" description="Disordered" evidence="1">
    <location>
        <begin position="70"/>
        <end position="130"/>
    </location>
</feature>
<feature type="compositionally biased region" description="Polar residues" evidence="1">
    <location>
        <begin position="113"/>
        <end position="130"/>
    </location>
</feature>
<dbReference type="EMBL" id="JAQQAF010000001">
    <property type="protein sequence ID" value="KAJ8509888.1"/>
    <property type="molecule type" value="Genomic_DNA"/>
</dbReference>
<proteinExistence type="predicted"/>
<name>A0AAV8RT12_ENSVE</name>
<comment type="caution">
    <text evidence="2">The sequence shown here is derived from an EMBL/GenBank/DDBJ whole genome shotgun (WGS) entry which is preliminary data.</text>
</comment>
<evidence type="ECO:0008006" key="4">
    <source>
        <dbReference type="Google" id="ProtNLM"/>
    </source>
</evidence>
<organism evidence="2 3">
    <name type="scientific">Ensete ventricosum</name>
    <name type="common">Abyssinian banana</name>
    <name type="synonym">Musa ensete</name>
    <dbReference type="NCBI Taxonomy" id="4639"/>
    <lineage>
        <taxon>Eukaryota</taxon>
        <taxon>Viridiplantae</taxon>
        <taxon>Streptophyta</taxon>
        <taxon>Embryophyta</taxon>
        <taxon>Tracheophyta</taxon>
        <taxon>Spermatophyta</taxon>
        <taxon>Magnoliopsida</taxon>
        <taxon>Liliopsida</taxon>
        <taxon>Zingiberales</taxon>
        <taxon>Musaceae</taxon>
        <taxon>Ensete</taxon>
    </lineage>
</organism>
<protein>
    <recommendedName>
        <fullName evidence="4">Peroxin-13</fullName>
    </recommendedName>
</protein>
<sequence>MAAGRTGDGASGAAFDEPFLLQLLRLLPRAVPPASADRPSGFRFLPHALILPPSSPPPPVKDVVARVRVPIPRGLPPGPWEPPETSPPQITDLQSSHGPGNRPGETGDRNVPWGSNFQKNRRLQPQNTIAGYQRREDGWNTAPEYTPNGRAGYVNNIGGANAMVDGRFGDRWNADAGPVHAVRYQHEKKHPTSGDSRRSLTWRPRTTDQMRPQKQKFKVEWVAVATTKDEKQQAEEESPSKKKTNKQQASHGVQMLLYVD</sequence>
<feature type="region of interest" description="Disordered" evidence="1">
    <location>
        <begin position="228"/>
        <end position="260"/>
    </location>
</feature>
<feature type="compositionally biased region" description="Polar residues" evidence="1">
    <location>
        <begin position="89"/>
        <end position="98"/>
    </location>
</feature>
<evidence type="ECO:0000313" key="2">
    <source>
        <dbReference type="EMBL" id="KAJ8509888.1"/>
    </source>
</evidence>
<reference evidence="2 3" key="1">
    <citation type="submission" date="2022-12" db="EMBL/GenBank/DDBJ databases">
        <title>Chromosome-scale assembly of the Ensete ventricosum genome.</title>
        <authorList>
            <person name="Dussert Y."/>
            <person name="Stocks J."/>
            <person name="Wendawek A."/>
            <person name="Woldeyes F."/>
            <person name="Nichols R.A."/>
            <person name="Borrell J.S."/>
        </authorList>
    </citation>
    <scope>NUCLEOTIDE SEQUENCE [LARGE SCALE GENOMIC DNA]</scope>
    <source>
        <strain evidence="3">cv. Maze</strain>
        <tissue evidence="2">Seeds</tissue>
    </source>
</reference>
<evidence type="ECO:0000313" key="3">
    <source>
        <dbReference type="Proteomes" id="UP001222027"/>
    </source>
</evidence>
<feature type="compositionally biased region" description="Basic and acidic residues" evidence="1">
    <location>
        <begin position="228"/>
        <end position="240"/>
    </location>
</feature>
<accession>A0AAV8RT12</accession>
<dbReference type="Proteomes" id="UP001222027">
    <property type="component" value="Unassembled WGS sequence"/>
</dbReference>
<feature type="region of interest" description="Disordered" evidence="1">
    <location>
        <begin position="186"/>
        <end position="216"/>
    </location>
</feature>
<feature type="compositionally biased region" description="Pro residues" evidence="1">
    <location>
        <begin position="73"/>
        <end position="86"/>
    </location>
</feature>